<keyword evidence="4" id="KW-1185">Reference proteome</keyword>
<dbReference type="eggNOG" id="COG2942">
    <property type="taxonomic scope" value="Bacteria"/>
</dbReference>
<dbReference type="InterPro" id="IPR012341">
    <property type="entry name" value="6hp_glycosidase-like_sf"/>
</dbReference>
<dbReference type="InterPro" id="IPR008928">
    <property type="entry name" value="6-hairpin_glycosidase_sf"/>
</dbReference>
<dbReference type="RefSeq" id="WP_012595214.1">
    <property type="nucleotide sequence ID" value="NC_011726.1"/>
</dbReference>
<dbReference type="InterPro" id="IPR010819">
    <property type="entry name" value="AGE/CE"/>
</dbReference>
<evidence type="ECO:0000313" key="4">
    <source>
        <dbReference type="Proteomes" id="UP000008204"/>
    </source>
</evidence>
<proteinExistence type="inferred from homology"/>
<evidence type="ECO:0000313" key="3">
    <source>
        <dbReference type="EMBL" id="ACK65942.1"/>
    </source>
</evidence>
<dbReference type="PANTHER" id="PTHR15108">
    <property type="entry name" value="N-ACYLGLUCOSAMINE-2-EPIMERASE"/>
    <property type="match status" value="1"/>
</dbReference>
<accession>B7JXX8</accession>
<dbReference type="OrthoDB" id="5141876at2"/>
<reference evidence="4" key="1">
    <citation type="journal article" date="2011" name="MBio">
        <title>Novel metabolic attributes of the genus Cyanothece, comprising a group of unicellular nitrogen-fixing Cyanobacteria.</title>
        <authorList>
            <person name="Bandyopadhyay A."/>
            <person name="Elvitigala T."/>
            <person name="Welsh E."/>
            <person name="Stockel J."/>
            <person name="Liberton M."/>
            <person name="Min H."/>
            <person name="Sherman L.A."/>
            <person name="Pakrasi H.B."/>
        </authorList>
    </citation>
    <scope>NUCLEOTIDE SEQUENCE [LARGE SCALE GENOMIC DNA]</scope>
    <source>
        <strain evidence="4">PCC 8801</strain>
    </source>
</reference>
<dbReference type="GO" id="GO:0016853">
    <property type="term" value="F:isomerase activity"/>
    <property type="evidence" value="ECO:0007669"/>
    <property type="project" value="UniProtKB-KW"/>
</dbReference>
<organism evidence="3 4">
    <name type="scientific">Rippkaea orientalis (strain PCC 8801 / RF-1)</name>
    <name type="common">Cyanothece sp. (strain PCC 8801)</name>
    <dbReference type="NCBI Taxonomy" id="41431"/>
    <lineage>
        <taxon>Bacteria</taxon>
        <taxon>Bacillati</taxon>
        <taxon>Cyanobacteriota</taxon>
        <taxon>Cyanophyceae</taxon>
        <taxon>Oscillatoriophycideae</taxon>
        <taxon>Chroococcales</taxon>
        <taxon>Aphanothecaceae</taxon>
        <taxon>Rippkaea</taxon>
        <taxon>Rippkaea orientalis</taxon>
    </lineage>
</organism>
<protein>
    <submittedName>
        <fullName evidence="3">N-acyl-D-glucosamine 2-epimerase</fullName>
    </submittedName>
</protein>
<dbReference type="STRING" id="41431.PCC8801_1904"/>
<dbReference type="AlphaFoldDB" id="B7JXX8"/>
<keyword evidence="2" id="KW-0413">Isomerase</keyword>
<dbReference type="Pfam" id="PF07221">
    <property type="entry name" value="GlcNAc_2-epim"/>
    <property type="match status" value="1"/>
</dbReference>
<sequence>MMKHFIQATTIMGIVLNKQPDTHQFVIESRSGDHYCINVKETTDFRCLTNLDGINNDRFLDPTNPPQNLAEKIDAYLHENLLVAVEAIEEIQGEKILFDATCIHLLTTPKSQYLFEQTHWWLNQISRMADEWLDDLFGDRRNYTEADFSQLYRTNLNIVGLPTDNDIQEMATLSRLIFGLSSAYLLTGNQRYLSAASAGVNFQREAFRSLSHDGKYCFWAYGRRRQKYGTEWKMLSEDGTDAGTMPIYEQIYALAGLTQYYRITNDWAVFRDIRRTIRTFNDFYLDTKANNPDFPGKGGYFSHLDYATMRPDNPSLGINQSRKNWNSIGDHIPAYLINLLLALDPLPVGRESDADLKQFVQICREMLDDCTKNILEHFPDPHCPYVNERFKADWTPEHDWNWQQNRAIVGHNLKIAWNLTRVANYYLSTGNKIDADKALALATSLADKMLEYGLDPVRGGCFDAVERDPKNGMTFQFAWGSTKDFWQQEQGILAYLILYGKTKKPEYLKAAREMMAFWNVFFLDRDNRGVFFRVSEIGSPVVQGSYINKGGHAIAGYHAFELNYLAHLYIRSLVGLAPGGDENFCLYFHLPANSQQRSINVLPDYFPPGQVKIVGITVNGVSRRAIAEDQFQIHLTESDLESNTDCIIIVEFQASDRNLT</sequence>
<dbReference type="EMBL" id="CP001287">
    <property type="protein sequence ID" value="ACK65942.1"/>
    <property type="molecule type" value="Genomic_DNA"/>
</dbReference>
<dbReference type="HOGENOM" id="CLU_014977_0_0_3"/>
<dbReference type="GO" id="GO:0005975">
    <property type="term" value="P:carbohydrate metabolic process"/>
    <property type="evidence" value="ECO:0007669"/>
    <property type="project" value="InterPro"/>
</dbReference>
<dbReference type="Proteomes" id="UP000008204">
    <property type="component" value="Chromosome"/>
</dbReference>
<dbReference type="SUPFAM" id="SSF48208">
    <property type="entry name" value="Six-hairpin glycosidases"/>
    <property type="match status" value="1"/>
</dbReference>
<name>B7JXX8_RIPO1</name>
<evidence type="ECO:0000256" key="2">
    <source>
        <dbReference type="ARBA" id="ARBA00023235"/>
    </source>
</evidence>
<dbReference type="Gene3D" id="1.50.10.10">
    <property type="match status" value="1"/>
</dbReference>
<comment type="similarity">
    <text evidence="1">Belongs to the N-acylglucosamine 2-epimerase family.</text>
</comment>
<gene>
    <name evidence="3" type="ordered locus">PCC8801_1904</name>
</gene>
<dbReference type="KEGG" id="cyp:PCC8801_1904"/>
<evidence type="ECO:0000256" key="1">
    <source>
        <dbReference type="ARBA" id="ARBA00008558"/>
    </source>
</evidence>